<evidence type="ECO:0000313" key="4">
    <source>
        <dbReference type="Proteomes" id="UP001500689"/>
    </source>
</evidence>
<name>A0ABP6V5G2_9PSEU</name>
<keyword evidence="1" id="KW-0479">Metal-binding</keyword>
<dbReference type="Pfam" id="PF00903">
    <property type="entry name" value="Glyoxalase"/>
    <property type="match status" value="1"/>
</dbReference>
<keyword evidence="4" id="KW-1185">Reference proteome</keyword>
<dbReference type="Proteomes" id="UP001500689">
    <property type="component" value="Unassembled WGS sequence"/>
</dbReference>
<feature type="domain" description="VOC" evidence="2">
    <location>
        <begin position="6"/>
        <end position="123"/>
    </location>
</feature>
<proteinExistence type="predicted"/>
<dbReference type="EMBL" id="BAAAZN010000001">
    <property type="protein sequence ID" value="GAA3527189.1"/>
    <property type="molecule type" value="Genomic_DNA"/>
</dbReference>
<evidence type="ECO:0000259" key="2">
    <source>
        <dbReference type="PROSITE" id="PS51819"/>
    </source>
</evidence>
<comment type="caution">
    <text evidence="3">The sequence shown here is derived from an EMBL/GenBank/DDBJ whole genome shotgun (WGS) entry which is preliminary data.</text>
</comment>
<dbReference type="RefSeq" id="WP_344855282.1">
    <property type="nucleotide sequence ID" value="NZ_BAAAZN010000001.1"/>
</dbReference>
<dbReference type="SUPFAM" id="SSF54593">
    <property type="entry name" value="Glyoxalase/Bleomycin resistance protein/Dihydroxybiphenyl dioxygenase"/>
    <property type="match status" value="1"/>
</dbReference>
<sequence length="183" mass="20394">MPAPQKLAHVVLTTNQIDAMTKWYCTVLSARIQHQSEVATFLTYDEEHHRIALAQIDGAQQPQEGSTGLSHIAFTFDDLDGLLTTFAELRDEGITPHWTVNHGTTSSLYYADPDHNLVELQVDNFATAEEGNEYLRSEQFAANPIGVRFEPEQYLKRLRSGESSAELIEELARVEGEPVGPPA</sequence>
<dbReference type="InterPro" id="IPR029068">
    <property type="entry name" value="Glyas_Bleomycin-R_OHBP_Dase"/>
</dbReference>
<reference evidence="4" key="1">
    <citation type="journal article" date="2019" name="Int. J. Syst. Evol. Microbiol.">
        <title>The Global Catalogue of Microorganisms (GCM) 10K type strain sequencing project: providing services to taxonomists for standard genome sequencing and annotation.</title>
        <authorList>
            <consortium name="The Broad Institute Genomics Platform"/>
            <consortium name="The Broad Institute Genome Sequencing Center for Infectious Disease"/>
            <person name="Wu L."/>
            <person name="Ma J."/>
        </authorList>
    </citation>
    <scope>NUCLEOTIDE SEQUENCE [LARGE SCALE GENOMIC DNA]</scope>
    <source>
        <strain evidence="4">JCM 16898</strain>
    </source>
</reference>
<dbReference type="PROSITE" id="PS51819">
    <property type="entry name" value="VOC"/>
    <property type="match status" value="1"/>
</dbReference>
<dbReference type="Gene3D" id="3.10.180.10">
    <property type="entry name" value="2,3-Dihydroxybiphenyl 1,2-Dioxygenase, domain 1"/>
    <property type="match status" value="1"/>
</dbReference>
<accession>A0ABP6V5G2</accession>
<dbReference type="PANTHER" id="PTHR43048">
    <property type="entry name" value="METHYLMALONYL-COA EPIMERASE"/>
    <property type="match status" value="1"/>
</dbReference>
<protein>
    <submittedName>
        <fullName evidence="3">VOC family protein</fullName>
    </submittedName>
</protein>
<dbReference type="InterPro" id="IPR051785">
    <property type="entry name" value="MMCE/EMCE_epimerase"/>
</dbReference>
<dbReference type="InterPro" id="IPR004360">
    <property type="entry name" value="Glyas_Fos-R_dOase_dom"/>
</dbReference>
<evidence type="ECO:0000256" key="1">
    <source>
        <dbReference type="ARBA" id="ARBA00022723"/>
    </source>
</evidence>
<dbReference type="InterPro" id="IPR037523">
    <property type="entry name" value="VOC_core"/>
</dbReference>
<evidence type="ECO:0000313" key="3">
    <source>
        <dbReference type="EMBL" id="GAA3527189.1"/>
    </source>
</evidence>
<organism evidence="3 4">
    <name type="scientific">Amycolatopsis ultiminotia</name>
    <dbReference type="NCBI Taxonomy" id="543629"/>
    <lineage>
        <taxon>Bacteria</taxon>
        <taxon>Bacillati</taxon>
        <taxon>Actinomycetota</taxon>
        <taxon>Actinomycetes</taxon>
        <taxon>Pseudonocardiales</taxon>
        <taxon>Pseudonocardiaceae</taxon>
        <taxon>Amycolatopsis</taxon>
    </lineage>
</organism>
<gene>
    <name evidence="3" type="ORF">GCM10022222_07740</name>
</gene>
<dbReference type="PANTHER" id="PTHR43048:SF3">
    <property type="entry name" value="METHYLMALONYL-COA EPIMERASE, MITOCHONDRIAL"/>
    <property type="match status" value="1"/>
</dbReference>